<comment type="subunit">
    <text evidence="4">Hexamer formed by 3 homodimers.</text>
</comment>
<evidence type="ECO:0000256" key="5">
    <source>
        <dbReference type="ARBA" id="ARBA00011944"/>
    </source>
</evidence>
<comment type="pathway">
    <text evidence="2">Cofactor biosynthesis; NAD(+) biosynthesis; nicotinate D-ribonucleotide from quinolinate: step 1/1.</text>
</comment>
<feature type="non-terminal residue" evidence="14">
    <location>
        <position position="1"/>
    </location>
</feature>
<dbReference type="GO" id="GO:0034213">
    <property type="term" value="P:quinolinate catabolic process"/>
    <property type="evidence" value="ECO:0007669"/>
    <property type="project" value="TreeGrafter"/>
</dbReference>
<dbReference type="EMBL" id="UINC01039015">
    <property type="protein sequence ID" value="SVB36872.1"/>
    <property type="molecule type" value="Genomic_DNA"/>
</dbReference>
<dbReference type="PANTHER" id="PTHR32179:SF3">
    <property type="entry name" value="NICOTINATE-NUCLEOTIDE PYROPHOSPHORYLASE [CARBOXYLATING]"/>
    <property type="match status" value="1"/>
</dbReference>
<comment type="catalytic activity">
    <reaction evidence="10">
        <text>nicotinate beta-D-ribonucleotide + CO2 + diphosphate = quinolinate + 5-phospho-alpha-D-ribose 1-diphosphate + 2 H(+)</text>
        <dbReference type="Rhea" id="RHEA:12733"/>
        <dbReference type="ChEBI" id="CHEBI:15378"/>
        <dbReference type="ChEBI" id="CHEBI:16526"/>
        <dbReference type="ChEBI" id="CHEBI:29959"/>
        <dbReference type="ChEBI" id="CHEBI:33019"/>
        <dbReference type="ChEBI" id="CHEBI:57502"/>
        <dbReference type="ChEBI" id="CHEBI:58017"/>
        <dbReference type="EC" id="2.4.2.19"/>
    </reaction>
</comment>
<dbReference type="InterPro" id="IPR037128">
    <property type="entry name" value="Quinolinate_PRibosylTase_N_sf"/>
</dbReference>
<evidence type="ECO:0000256" key="10">
    <source>
        <dbReference type="ARBA" id="ARBA00047445"/>
    </source>
</evidence>
<feature type="domain" description="Quinolinate phosphoribosyl transferase N-terminal" evidence="13">
    <location>
        <begin position="28"/>
        <end position="112"/>
    </location>
</feature>
<name>A0A382DFP2_9ZZZZ</name>
<comment type="function">
    <text evidence="1">Involved in the catabolism of quinolinic acid (QA).</text>
</comment>
<dbReference type="InterPro" id="IPR004393">
    <property type="entry name" value="NadC"/>
</dbReference>
<dbReference type="PANTHER" id="PTHR32179">
    <property type="entry name" value="NICOTINATE-NUCLEOTIDE PYROPHOSPHORYLASE [CARBOXYLATING]"/>
    <property type="match status" value="1"/>
</dbReference>
<evidence type="ECO:0000256" key="7">
    <source>
        <dbReference type="ARBA" id="ARBA00022676"/>
    </source>
</evidence>
<evidence type="ECO:0000256" key="11">
    <source>
        <dbReference type="ARBA" id="ARBA00069173"/>
    </source>
</evidence>
<dbReference type="GO" id="GO:0004514">
    <property type="term" value="F:nicotinate-nucleotide diphosphorylase (carboxylating) activity"/>
    <property type="evidence" value="ECO:0007669"/>
    <property type="project" value="UniProtKB-EC"/>
</dbReference>
<dbReference type="SUPFAM" id="SSF51690">
    <property type="entry name" value="Nicotinate/Quinolinate PRTase C-terminal domain-like"/>
    <property type="match status" value="1"/>
</dbReference>
<dbReference type="Pfam" id="PF02749">
    <property type="entry name" value="QRPTase_N"/>
    <property type="match status" value="1"/>
</dbReference>
<dbReference type="InterPro" id="IPR027277">
    <property type="entry name" value="NadC/ModD"/>
</dbReference>
<dbReference type="PIRSF" id="PIRSF006250">
    <property type="entry name" value="NadC_ModD"/>
    <property type="match status" value="1"/>
</dbReference>
<evidence type="ECO:0000313" key="14">
    <source>
        <dbReference type="EMBL" id="SVB36872.1"/>
    </source>
</evidence>
<evidence type="ECO:0000256" key="4">
    <source>
        <dbReference type="ARBA" id="ARBA00011218"/>
    </source>
</evidence>
<keyword evidence="7" id="KW-0328">Glycosyltransferase</keyword>
<dbReference type="InterPro" id="IPR036068">
    <property type="entry name" value="Nicotinate_pribotase-like_C"/>
</dbReference>
<evidence type="ECO:0000256" key="1">
    <source>
        <dbReference type="ARBA" id="ARBA00003237"/>
    </source>
</evidence>
<evidence type="ECO:0000256" key="8">
    <source>
        <dbReference type="ARBA" id="ARBA00022679"/>
    </source>
</evidence>
<proteinExistence type="inferred from homology"/>
<evidence type="ECO:0000259" key="12">
    <source>
        <dbReference type="Pfam" id="PF01729"/>
    </source>
</evidence>
<dbReference type="FunFam" id="3.90.1170.20:FF:000001">
    <property type="entry name" value="Nicotinate-nucleotide diphosphorylase (Carboxylating)"/>
    <property type="match status" value="1"/>
</dbReference>
<evidence type="ECO:0000256" key="9">
    <source>
        <dbReference type="ARBA" id="ARBA00033102"/>
    </source>
</evidence>
<dbReference type="Gene3D" id="3.90.1170.20">
    <property type="entry name" value="Quinolinate phosphoribosyl transferase, N-terminal domain"/>
    <property type="match status" value="1"/>
</dbReference>
<dbReference type="EC" id="2.4.2.19" evidence="5"/>
<dbReference type="InterPro" id="IPR022412">
    <property type="entry name" value="Quinolinate_PRibosylTrfase_N"/>
</dbReference>
<organism evidence="14">
    <name type="scientific">marine metagenome</name>
    <dbReference type="NCBI Taxonomy" id="408172"/>
    <lineage>
        <taxon>unclassified sequences</taxon>
        <taxon>metagenomes</taxon>
        <taxon>ecological metagenomes</taxon>
    </lineage>
</organism>
<dbReference type="NCBIfam" id="TIGR00078">
    <property type="entry name" value="nadC"/>
    <property type="match status" value="1"/>
</dbReference>
<dbReference type="FunFam" id="3.20.20.70:FF:000030">
    <property type="entry name" value="Nicotinate-nucleotide pyrophosphorylase, carboxylating"/>
    <property type="match status" value="1"/>
</dbReference>
<accession>A0A382DFP2</accession>
<keyword evidence="6" id="KW-0662">Pyridine nucleotide biosynthesis</keyword>
<gene>
    <name evidence="14" type="ORF">METZ01_LOCUS189726</name>
</gene>
<protein>
    <recommendedName>
        <fullName evidence="11">Probable nicotinate-nucleotide pyrophosphorylase [carboxylating]</fullName>
        <ecNumber evidence="5">2.4.2.19</ecNumber>
    </recommendedName>
    <alternativeName>
        <fullName evidence="9">Quinolinate phosphoribosyltransferase [decarboxylating]</fullName>
    </alternativeName>
</protein>
<dbReference type="Gene3D" id="3.20.20.70">
    <property type="entry name" value="Aldolase class I"/>
    <property type="match status" value="1"/>
</dbReference>
<dbReference type="InterPro" id="IPR013785">
    <property type="entry name" value="Aldolase_TIM"/>
</dbReference>
<dbReference type="SUPFAM" id="SSF54675">
    <property type="entry name" value="Nicotinate/Quinolinate PRTase N-terminal domain-like"/>
    <property type="match status" value="1"/>
</dbReference>
<feature type="domain" description="Quinolinate phosphoribosyl transferase C-terminal" evidence="12">
    <location>
        <begin position="114"/>
        <end position="276"/>
    </location>
</feature>
<sequence length="277" mass="30681">VSKIKLSKFYIKNIVKLALNEDLYPSGDITSNLVKNNKIIKIKLISNQKAVIGGLEFAKQTFKLIDKKIKFNLKKKEGSSVKKNDLVATIEGKAQNILIGERVALNFISHISGIATKTNAFVKLAGKNCKICCTRKTIPNLRVIQKYAVKLGGGTNHRFNLSDEYLIKDNHIASSDIKTLVSLAIKKKKGKKITVEVDNLNQLKKIIGLKFNTVLFDNMNIKNLKIGVKIAKKYYKTEASGNITLKSVKKFSKTGVNRISIGSITHSAPAADLKLEI</sequence>
<keyword evidence="8" id="KW-0808">Transferase</keyword>
<dbReference type="UniPathway" id="UPA00253">
    <property type="reaction ID" value="UER00331"/>
</dbReference>
<evidence type="ECO:0000256" key="6">
    <source>
        <dbReference type="ARBA" id="ARBA00022642"/>
    </source>
</evidence>
<comment type="similarity">
    <text evidence="3">Belongs to the NadC/ModD family.</text>
</comment>
<dbReference type="InterPro" id="IPR002638">
    <property type="entry name" value="Quinolinate_PRibosylTrfase_C"/>
</dbReference>
<reference evidence="14" key="1">
    <citation type="submission" date="2018-05" db="EMBL/GenBank/DDBJ databases">
        <authorList>
            <person name="Lanie J.A."/>
            <person name="Ng W.-L."/>
            <person name="Kazmierczak K.M."/>
            <person name="Andrzejewski T.M."/>
            <person name="Davidsen T.M."/>
            <person name="Wayne K.J."/>
            <person name="Tettelin H."/>
            <person name="Glass J.I."/>
            <person name="Rusch D."/>
            <person name="Podicherti R."/>
            <person name="Tsui H.-C.T."/>
            <person name="Winkler M.E."/>
        </authorList>
    </citation>
    <scope>NUCLEOTIDE SEQUENCE</scope>
</reference>
<evidence type="ECO:0000259" key="13">
    <source>
        <dbReference type="Pfam" id="PF02749"/>
    </source>
</evidence>
<evidence type="ECO:0000256" key="3">
    <source>
        <dbReference type="ARBA" id="ARBA00009400"/>
    </source>
</evidence>
<dbReference type="Pfam" id="PF01729">
    <property type="entry name" value="QRPTase_C"/>
    <property type="match status" value="1"/>
</dbReference>
<dbReference type="CDD" id="cd01572">
    <property type="entry name" value="QPRTase"/>
    <property type="match status" value="1"/>
</dbReference>
<dbReference type="AlphaFoldDB" id="A0A382DFP2"/>
<dbReference type="GO" id="GO:0005737">
    <property type="term" value="C:cytoplasm"/>
    <property type="evidence" value="ECO:0007669"/>
    <property type="project" value="TreeGrafter"/>
</dbReference>
<dbReference type="GO" id="GO:0009435">
    <property type="term" value="P:NAD+ biosynthetic process"/>
    <property type="evidence" value="ECO:0007669"/>
    <property type="project" value="UniProtKB-UniPathway"/>
</dbReference>
<evidence type="ECO:0000256" key="2">
    <source>
        <dbReference type="ARBA" id="ARBA00004893"/>
    </source>
</evidence>